<evidence type="ECO:0000256" key="3">
    <source>
        <dbReference type="ARBA" id="ARBA00023002"/>
    </source>
</evidence>
<evidence type="ECO:0000313" key="6">
    <source>
        <dbReference type="EMBL" id="MFC4712541.1"/>
    </source>
</evidence>
<dbReference type="PANTHER" id="PTHR43765">
    <property type="entry name" value="2-DEHYDROPANTOATE 2-REDUCTASE-RELATED"/>
    <property type="match status" value="1"/>
</dbReference>
<dbReference type="Gene3D" id="1.10.1040.10">
    <property type="entry name" value="N-(1-d-carboxylethyl)-l-norvaline Dehydrogenase, domain 2"/>
    <property type="match status" value="1"/>
</dbReference>
<dbReference type="Gene3D" id="3.40.50.720">
    <property type="entry name" value="NAD(P)-binding Rossmann-like Domain"/>
    <property type="match status" value="1"/>
</dbReference>
<dbReference type="InterPro" id="IPR013328">
    <property type="entry name" value="6PGD_dom2"/>
</dbReference>
<evidence type="ECO:0000259" key="5">
    <source>
        <dbReference type="Pfam" id="PF08546"/>
    </source>
</evidence>
<dbReference type="Pfam" id="PF02558">
    <property type="entry name" value="ApbA"/>
    <property type="match status" value="1"/>
</dbReference>
<dbReference type="RefSeq" id="WP_377277781.1">
    <property type="nucleotide sequence ID" value="NZ_JBHSGL010000005.1"/>
</dbReference>
<comment type="similarity">
    <text evidence="1">Belongs to the ketopantoate reductase family.</text>
</comment>
<accession>A0ABV9MBS8</accession>
<dbReference type="Proteomes" id="UP001595932">
    <property type="component" value="Unassembled WGS sequence"/>
</dbReference>
<evidence type="ECO:0000313" key="7">
    <source>
        <dbReference type="Proteomes" id="UP001595932"/>
    </source>
</evidence>
<feature type="domain" description="Ketopantoate reductase N-terminal" evidence="4">
    <location>
        <begin position="4"/>
        <end position="142"/>
    </location>
</feature>
<evidence type="ECO:0000256" key="1">
    <source>
        <dbReference type="ARBA" id="ARBA00007870"/>
    </source>
</evidence>
<dbReference type="InterPro" id="IPR050838">
    <property type="entry name" value="Ketopantoate_reductase"/>
</dbReference>
<proteinExistence type="inferred from homology"/>
<feature type="domain" description="Ketopantoate reductase C-terminal" evidence="5">
    <location>
        <begin position="167"/>
        <end position="283"/>
    </location>
</feature>
<name>A0ABV9MBS8_9BACL</name>
<dbReference type="InterPro" id="IPR013332">
    <property type="entry name" value="KPR_N"/>
</dbReference>
<evidence type="ECO:0000259" key="4">
    <source>
        <dbReference type="Pfam" id="PF02558"/>
    </source>
</evidence>
<keyword evidence="3" id="KW-0560">Oxidoreductase</keyword>
<dbReference type="SUPFAM" id="SSF48179">
    <property type="entry name" value="6-phosphogluconate dehydrogenase C-terminal domain-like"/>
    <property type="match status" value="1"/>
</dbReference>
<reference evidence="7" key="1">
    <citation type="journal article" date="2019" name="Int. J. Syst. Evol. Microbiol.">
        <title>The Global Catalogue of Microorganisms (GCM) 10K type strain sequencing project: providing services to taxonomists for standard genome sequencing and annotation.</title>
        <authorList>
            <consortium name="The Broad Institute Genomics Platform"/>
            <consortium name="The Broad Institute Genome Sequencing Center for Infectious Disease"/>
            <person name="Wu L."/>
            <person name="Ma J."/>
        </authorList>
    </citation>
    <scope>NUCLEOTIDE SEQUENCE [LARGE SCALE GENOMIC DNA]</scope>
    <source>
        <strain evidence="7">CGMCC 1.12151</strain>
    </source>
</reference>
<dbReference type="Pfam" id="PF08546">
    <property type="entry name" value="ApbA_C"/>
    <property type="match status" value="1"/>
</dbReference>
<protein>
    <submittedName>
        <fullName evidence="6">Ketopantoate reductase family protein</fullName>
    </submittedName>
</protein>
<evidence type="ECO:0000256" key="2">
    <source>
        <dbReference type="ARBA" id="ARBA00022857"/>
    </source>
</evidence>
<keyword evidence="7" id="KW-1185">Reference proteome</keyword>
<organism evidence="6 7">
    <name type="scientific">Planococcus dechangensis</name>
    <dbReference type="NCBI Taxonomy" id="1176255"/>
    <lineage>
        <taxon>Bacteria</taxon>
        <taxon>Bacillati</taxon>
        <taxon>Bacillota</taxon>
        <taxon>Bacilli</taxon>
        <taxon>Bacillales</taxon>
        <taxon>Caryophanaceae</taxon>
        <taxon>Planococcus</taxon>
    </lineage>
</organism>
<comment type="caution">
    <text evidence="6">The sequence shown here is derived from an EMBL/GenBank/DDBJ whole genome shotgun (WGS) entry which is preliminary data.</text>
</comment>
<gene>
    <name evidence="6" type="ORF">ACFO5U_06720</name>
</gene>
<dbReference type="EMBL" id="JBHSGL010000005">
    <property type="protein sequence ID" value="MFC4712541.1"/>
    <property type="molecule type" value="Genomic_DNA"/>
</dbReference>
<dbReference type="InterPro" id="IPR008927">
    <property type="entry name" value="6-PGluconate_DH-like_C_sf"/>
</dbReference>
<sequence>MEFAVIGGNAQALLLAHLLQKDGNVQLVVTDEAQATAISERGLVCGNDRQEIPVYSDIEQVNPDAYIFIAVHSEQLPPILKLLKIRRPGNPLIFVQQGMLYLEKARLLAHRQIAAATLDTDVVKVSKHEIRFSKQPLLEMGLIKGEASQFAQLPSLNHVQVEWMENLEERLFERLLRDSLINPLTALMQIKKGRLLTDPNAYELFRNLYNELYLAFPEIETLQPIEHVAAYCASRPEEISSMLADRLAGDFMDVDGLMLYILQTSKLELPLFKSFYHLLKTVEAN</sequence>
<dbReference type="PANTHER" id="PTHR43765:SF2">
    <property type="entry name" value="2-DEHYDROPANTOATE 2-REDUCTASE"/>
    <property type="match status" value="1"/>
</dbReference>
<dbReference type="InterPro" id="IPR013752">
    <property type="entry name" value="KPA_reductase"/>
</dbReference>
<keyword evidence="2" id="KW-0521">NADP</keyword>